<organism evidence="1 2">
    <name type="scientific">[Candida] jaroonii</name>
    <dbReference type="NCBI Taxonomy" id="467808"/>
    <lineage>
        <taxon>Eukaryota</taxon>
        <taxon>Fungi</taxon>
        <taxon>Dikarya</taxon>
        <taxon>Ascomycota</taxon>
        <taxon>Saccharomycotina</taxon>
        <taxon>Pichiomycetes</taxon>
        <taxon>Debaryomycetaceae</taxon>
        <taxon>Yamadazyma</taxon>
    </lineage>
</organism>
<gene>
    <name evidence="1" type="ORF">CLIB1444_01S00650</name>
</gene>
<dbReference type="EMBL" id="CALSDN010000001">
    <property type="protein sequence ID" value="CAH6718168.1"/>
    <property type="molecule type" value="Genomic_DNA"/>
</dbReference>
<accession>A0ACA9XZV2</accession>
<proteinExistence type="predicted"/>
<evidence type="ECO:0000313" key="1">
    <source>
        <dbReference type="EMBL" id="CAH6718168.1"/>
    </source>
</evidence>
<name>A0ACA9XZV2_9ASCO</name>
<sequence>MIDICCLKKFDHEGSTTGVFKTLGGLDSYVAGDDKSYDKVIVFLTDIYGHKFKNTQLVADGISQMTGMKVVVPDIIDNDPLTDLSKLQEWFGKHGPPITGPIVQKFFKGFGEEHKPKNVFAIGFCFGALFIPGLLAEDGPLTAGAMAHPTLFGADAFDKIRKPILISAGADDVRFTSELRDAAVAKLLANKTRFELNLFHNAPHGYEIKGDMSEPLVKYAKEKTMLDQAAFFSSFT</sequence>
<reference evidence="1" key="1">
    <citation type="submission" date="2022-06" db="EMBL/GenBank/DDBJ databases">
        <authorList>
            <person name="Legras J.-L."/>
            <person name="Devillers H."/>
            <person name="Grondin C."/>
        </authorList>
    </citation>
    <scope>NUCLEOTIDE SEQUENCE</scope>
    <source>
        <strain evidence="1">CLIB 1444</strain>
    </source>
</reference>
<dbReference type="Proteomes" id="UP001152531">
    <property type="component" value="Unassembled WGS sequence"/>
</dbReference>
<comment type="caution">
    <text evidence="1">The sequence shown here is derived from an EMBL/GenBank/DDBJ whole genome shotgun (WGS) entry which is preliminary data.</text>
</comment>
<keyword evidence="2" id="KW-1185">Reference proteome</keyword>
<evidence type="ECO:0000313" key="2">
    <source>
        <dbReference type="Proteomes" id="UP001152531"/>
    </source>
</evidence>
<protein>
    <submittedName>
        <fullName evidence="1">Protein Aim2p</fullName>
    </submittedName>
</protein>